<dbReference type="CDD" id="cd09272">
    <property type="entry name" value="RNase_HI_RT_Ty1"/>
    <property type="match status" value="1"/>
</dbReference>
<dbReference type="GO" id="GO:0003676">
    <property type="term" value="F:nucleic acid binding"/>
    <property type="evidence" value="ECO:0007669"/>
    <property type="project" value="InterPro"/>
</dbReference>
<protein>
    <recommendedName>
        <fullName evidence="2">Retroviral polymerase SH3-like domain-containing protein</fullName>
    </recommendedName>
</protein>
<feature type="domain" description="Retroviral polymerase SH3-like" evidence="2">
    <location>
        <begin position="102"/>
        <end position="136"/>
    </location>
</feature>
<dbReference type="Pfam" id="PF25597">
    <property type="entry name" value="SH3_retrovirus"/>
    <property type="match status" value="1"/>
</dbReference>
<accession>A0A699JEG7</accession>
<dbReference type="EMBL" id="BKCJ010400857">
    <property type="protein sequence ID" value="GFA30110.1"/>
    <property type="molecule type" value="Genomic_DNA"/>
</dbReference>
<organism evidence="3">
    <name type="scientific">Tanacetum cinerariifolium</name>
    <name type="common">Dalmatian daisy</name>
    <name type="synonym">Chrysanthemum cinerariifolium</name>
    <dbReference type="NCBI Taxonomy" id="118510"/>
    <lineage>
        <taxon>Eukaryota</taxon>
        <taxon>Viridiplantae</taxon>
        <taxon>Streptophyta</taxon>
        <taxon>Embryophyta</taxon>
        <taxon>Tracheophyta</taxon>
        <taxon>Spermatophyta</taxon>
        <taxon>Magnoliopsida</taxon>
        <taxon>eudicotyledons</taxon>
        <taxon>Gunneridae</taxon>
        <taxon>Pentapetalae</taxon>
        <taxon>asterids</taxon>
        <taxon>campanulids</taxon>
        <taxon>Asterales</taxon>
        <taxon>Asteraceae</taxon>
        <taxon>Asteroideae</taxon>
        <taxon>Anthemideae</taxon>
        <taxon>Anthemidinae</taxon>
        <taxon>Tanacetum</taxon>
    </lineage>
</organism>
<reference evidence="3" key="1">
    <citation type="journal article" date="2019" name="Sci. Rep.">
        <title>Draft genome of Tanacetum cinerariifolium, the natural source of mosquito coil.</title>
        <authorList>
            <person name="Yamashiro T."/>
            <person name="Shiraishi A."/>
            <person name="Satake H."/>
            <person name="Nakayama K."/>
        </authorList>
    </citation>
    <scope>NUCLEOTIDE SEQUENCE</scope>
</reference>
<feature type="compositionally biased region" description="Low complexity" evidence="1">
    <location>
        <begin position="186"/>
        <end position="206"/>
    </location>
</feature>
<feature type="region of interest" description="Disordered" evidence="1">
    <location>
        <begin position="186"/>
        <end position="210"/>
    </location>
</feature>
<evidence type="ECO:0000256" key="1">
    <source>
        <dbReference type="SAM" id="MobiDB-lite"/>
    </source>
</evidence>
<dbReference type="InterPro" id="IPR057670">
    <property type="entry name" value="SH3_retrovirus"/>
</dbReference>
<dbReference type="PANTHER" id="PTHR11439">
    <property type="entry name" value="GAG-POL-RELATED RETROTRANSPOSON"/>
    <property type="match status" value="1"/>
</dbReference>
<comment type="caution">
    <text evidence="3">The sequence shown here is derived from an EMBL/GenBank/DDBJ whole genome shotgun (WGS) entry which is preliminary data.</text>
</comment>
<dbReference type="SUPFAM" id="SSF56672">
    <property type="entry name" value="DNA/RNA polymerases"/>
    <property type="match status" value="1"/>
</dbReference>
<dbReference type="InterPro" id="IPR012337">
    <property type="entry name" value="RNaseH-like_sf"/>
</dbReference>
<dbReference type="PANTHER" id="PTHR11439:SF450">
    <property type="entry name" value="REVERSE TRANSCRIPTASE TY1_COPIA-TYPE DOMAIN-CONTAINING PROTEIN"/>
    <property type="match status" value="1"/>
</dbReference>
<dbReference type="SUPFAM" id="SSF53098">
    <property type="entry name" value="Ribonuclease H-like"/>
    <property type="match status" value="1"/>
</dbReference>
<dbReference type="Gene3D" id="3.30.420.10">
    <property type="entry name" value="Ribonuclease H-like superfamily/Ribonuclease H"/>
    <property type="match status" value="1"/>
</dbReference>
<evidence type="ECO:0000313" key="3">
    <source>
        <dbReference type="EMBL" id="GFA30110.1"/>
    </source>
</evidence>
<evidence type="ECO:0000259" key="2">
    <source>
        <dbReference type="Pfam" id="PF25597"/>
    </source>
</evidence>
<dbReference type="InterPro" id="IPR036397">
    <property type="entry name" value="RNaseH_sf"/>
</dbReference>
<proteinExistence type="predicted"/>
<dbReference type="AlphaFoldDB" id="A0A699JEG7"/>
<name>A0A699JEG7_TANCI</name>
<sequence length="507" mass="57245">MVKRQFITKLKNVQTDWGGEFHRRSCPYTNEQNGFVERHNRHVMESGLTLLAQACVPQGFWHYAFDTAVYLINRMPSRTSTNNSPFEHIFKRSPDYSFLCVFSPSHHGYRCLDISTKLLYIARHVHFNEAQFPFDIPKITSPPPSKTSPYYSSESPYVIPTTEHLITSSPRSLISSPSIVSHLSPTSLTSLESSNGQPSPVSTTSIPTPPPPPLLITRLKHDKNDAITRYKARFIAKGNNKGTIDNIICQHGSVFALKDLGPLNYFLGIKTVLHVSDILLSQKKYILELLQSVGLSNYNLVSSFMVTSSSLSLDDNTAFSNPVKYQQLVGYLQYVTLSRPDIESLVQPRIIGLQLQGNPDTSLEAFSDADWAGDSDDRRSTEGFAIYLGSNLISWTANKQRTVSRSSIEAEYKVLADTVVELTWLQALFNELGIRSSLTPILWCDNLGATYLSANPIFHACTKHMEIYCHSVQEKVLKEIFEFNIYLHMIKLQISLQSHYQLLDSFF</sequence>
<gene>
    <name evidence="3" type="ORF">Tci_602082</name>
</gene>
<dbReference type="InterPro" id="IPR043502">
    <property type="entry name" value="DNA/RNA_pol_sf"/>
</dbReference>